<dbReference type="Proteomes" id="UP000483035">
    <property type="component" value="Unassembled WGS sequence"/>
</dbReference>
<evidence type="ECO:0000256" key="1">
    <source>
        <dbReference type="SAM" id="MobiDB-lite"/>
    </source>
</evidence>
<dbReference type="EMBL" id="WUEY01000010">
    <property type="protein sequence ID" value="NEI72039.1"/>
    <property type="molecule type" value="Genomic_DNA"/>
</dbReference>
<protein>
    <submittedName>
        <fullName evidence="2">Uncharacterized protein</fullName>
    </submittedName>
</protein>
<evidence type="ECO:0000313" key="2">
    <source>
        <dbReference type="EMBL" id="NEI72039.1"/>
    </source>
</evidence>
<comment type="caution">
    <text evidence="2">The sequence shown here is derived from an EMBL/GenBank/DDBJ whole genome shotgun (WGS) entry which is preliminary data.</text>
</comment>
<accession>A0A6L9U9H0</accession>
<feature type="region of interest" description="Disordered" evidence="1">
    <location>
        <begin position="1"/>
        <end position="32"/>
    </location>
</feature>
<feature type="compositionally biased region" description="Basic and acidic residues" evidence="1">
    <location>
        <begin position="9"/>
        <end position="32"/>
    </location>
</feature>
<proteinExistence type="predicted"/>
<organism evidence="2 3">
    <name type="scientific">Rhizobium lusitanum</name>
    <dbReference type="NCBI Taxonomy" id="293958"/>
    <lineage>
        <taxon>Bacteria</taxon>
        <taxon>Pseudomonadati</taxon>
        <taxon>Pseudomonadota</taxon>
        <taxon>Alphaproteobacteria</taxon>
        <taxon>Hyphomicrobiales</taxon>
        <taxon>Rhizobiaceae</taxon>
        <taxon>Rhizobium/Agrobacterium group</taxon>
        <taxon>Rhizobium</taxon>
    </lineage>
</organism>
<evidence type="ECO:0000313" key="3">
    <source>
        <dbReference type="Proteomes" id="UP000483035"/>
    </source>
</evidence>
<name>A0A6L9U9H0_9HYPH</name>
<dbReference type="AlphaFoldDB" id="A0A6L9U9H0"/>
<feature type="region of interest" description="Disordered" evidence="1">
    <location>
        <begin position="78"/>
        <end position="97"/>
    </location>
</feature>
<reference evidence="2 3" key="1">
    <citation type="submission" date="2019-12" db="EMBL/GenBank/DDBJ databases">
        <title>Rhizobium genotypes associated with high levels of biological nitrogen fixation by grain legumes in a temperate-maritime cropping system.</title>
        <authorList>
            <person name="Maluk M."/>
            <person name="Francesc Ferrando Molina F."/>
            <person name="Lopez Del Egido L."/>
            <person name="Lafos M."/>
            <person name="Langarica-Fuentes A."/>
            <person name="Gebre Yohannes G."/>
            <person name="Young M.W."/>
            <person name="Martin P."/>
            <person name="Gantlett R."/>
            <person name="Kenicer G."/>
            <person name="Hawes C."/>
            <person name="Begg G.S."/>
            <person name="Quilliam R.S."/>
            <person name="Squire G.R."/>
            <person name="Poole P.S."/>
            <person name="Young P.W."/>
            <person name="Iannetta P.M."/>
            <person name="James E.K."/>
        </authorList>
    </citation>
    <scope>NUCLEOTIDE SEQUENCE [LARGE SCALE GENOMIC DNA]</scope>
    <source>
        <strain evidence="2 3">JHI1118</strain>
    </source>
</reference>
<gene>
    <name evidence="2" type="ORF">GR212_20865</name>
</gene>
<sequence length="131" mass="14779">MTTLQPQQRKSEDGDENIRPEDDAGIARREVMRGNHLIDVTGCRPQREDARTKHGREAQIIAPESCEQPDSGVTKARSSDLELERTVGPADETRGHLAEEHMHDKVVEIVDTDAEEYVPGEELFHDERPVN</sequence>